<dbReference type="InterPro" id="IPR000182">
    <property type="entry name" value="GNAT_dom"/>
</dbReference>
<reference evidence="2 3" key="1">
    <citation type="submission" date="2023-11" db="EMBL/GenBank/DDBJ databases">
        <title>Gilvimarinus fulvus sp. nov., isolated from the surface of Kelp.</title>
        <authorList>
            <person name="Sun Y.Y."/>
            <person name="Gong Y."/>
            <person name="Du Z.J."/>
        </authorList>
    </citation>
    <scope>NUCLEOTIDE SEQUENCE [LARGE SCALE GENOMIC DNA]</scope>
    <source>
        <strain evidence="2 3">SDUM040013</strain>
    </source>
</reference>
<gene>
    <name evidence="2" type="ORF">SCD92_13740</name>
</gene>
<dbReference type="Gene3D" id="3.40.630.30">
    <property type="match status" value="1"/>
</dbReference>
<accession>A0ABU4S0J1</accession>
<evidence type="ECO:0000313" key="2">
    <source>
        <dbReference type="EMBL" id="MDX6850429.1"/>
    </source>
</evidence>
<dbReference type="InterPro" id="IPR051531">
    <property type="entry name" value="N-acetyltransferase"/>
</dbReference>
<organism evidence="2 3">
    <name type="scientific">Gilvimarinus gilvus</name>
    <dbReference type="NCBI Taxonomy" id="3058038"/>
    <lineage>
        <taxon>Bacteria</taxon>
        <taxon>Pseudomonadati</taxon>
        <taxon>Pseudomonadota</taxon>
        <taxon>Gammaproteobacteria</taxon>
        <taxon>Cellvibrionales</taxon>
        <taxon>Cellvibrionaceae</taxon>
        <taxon>Gilvimarinus</taxon>
    </lineage>
</organism>
<dbReference type="SUPFAM" id="SSF55729">
    <property type="entry name" value="Acyl-CoA N-acyltransferases (Nat)"/>
    <property type="match status" value="1"/>
</dbReference>
<sequence>MSSLNKQSAFMFGDSDFPTIELSSARVRLRQWQACDLPAFAELNRDPDVMAYFPSTLTQTQSDELASRMQRGIAKRGWGFWAAELKTTGELIGFVGLNSPSADLPFSPCIEIGWRLARPYWRQGLATEAATSVLDFGFNALGMPEIVAFTHVKNFRSRAVILRLGMRDTDQNFKHPDIAHDHPLAEHVLFKLRQNDWQAHKKTAP</sequence>
<evidence type="ECO:0000259" key="1">
    <source>
        <dbReference type="PROSITE" id="PS51186"/>
    </source>
</evidence>
<dbReference type="InterPro" id="IPR016181">
    <property type="entry name" value="Acyl_CoA_acyltransferase"/>
</dbReference>
<dbReference type="RefSeq" id="WP_302720967.1">
    <property type="nucleotide sequence ID" value="NZ_JAULRU010000220.1"/>
</dbReference>
<dbReference type="PANTHER" id="PTHR43792">
    <property type="entry name" value="GNAT FAMILY, PUTATIVE (AFU_ORTHOLOGUE AFUA_3G00765)-RELATED-RELATED"/>
    <property type="match status" value="1"/>
</dbReference>
<dbReference type="Proteomes" id="UP001273505">
    <property type="component" value="Unassembled WGS sequence"/>
</dbReference>
<comment type="caution">
    <text evidence="2">The sequence shown here is derived from an EMBL/GenBank/DDBJ whole genome shotgun (WGS) entry which is preliminary data.</text>
</comment>
<evidence type="ECO:0000313" key="3">
    <source>
        <dbReference type="Proteomes" id="UP001273505"/>
    </source>
</evidence>
<feature type="domain" description="N-acetyltransferase" evidence="1">
    <location>
        <begin position="27"/>
        <end position="195"/>
    </location>
</feature>
<keyword evidence="3" id="KW-1185">Reference proteome</keyword>
<dbReference type="PANTHER" id="PTHR43792:SF1">
    <property type="entry name" value="N-ACETYLTRANSFERASE DOMAIN-CONTAINING PROTEIN"/>
    <property type="match status" value="1"/>
</dbReference>
<dbReference type="PROSITE" id="PS51186">
    <property type="entry name" value="GNAT"/>
    <property type="match status" value="1"/>
</dbReference>
<dbReference type="EMBL" id="JAXAFO010000024">
    <property type="protein sequence ID" value="MDX6850429.1"/>
    <property type="molecule type" value="Genomic_DNA"/>
</dbReference>
<name>A0ABU4S0J1_9GAMM</name>
<protein>
    <submittedName>
        <fullName evidence="2">GNAT family N-acetyltransferase</fullName>
    </submittedName>
</protein>
<proteinExistence type="predicted"/>
<dbReference type="Pfam" id="PF13302">
    <property type="entry name" value="Acetyltransf_3"/>
    <property type="match status" value="1"/>
</dbReference>